<evidence type="ECO:0000313" key="3">
    <source>
        <dbReference type="EMBL" id="KAD6796222.1"/>
    </source>
</evidence>
<dbReference type="PROSITE" id="PS50994">
    <property type="entry name" value="INTEGRASE"/>
    <property type="match status" value="1"/>
</dbReference>
<dbReference type="InterPro" id="IPR001584">
    <property type="entry name" value="Integrase_cat-core"/>
</dbReference>
<comment type="caution">
    <text evidence="3">The sequence shown here is derived from an EMBL/GenBank/DDBJ whole genome shotgun (WGS) entry which is preliminary data.</text>
</comment>
<keyword evidence="4" id="KW-1185">Reference proteome</keyword>
<protein>
    <recommendedName>
        <fullName evidence="2">Integrase catalytic domain-containing protein</fullName>
    </recommendedName>
</protein>
<sequence>MSAQGGNRRQPHRRTAARGNGEEGRDPRDIEIERLQQRIRELEINPFNRYERQYEETPTGSGLYTPLPTSTAPWEDVSINFVLGLPLTQRKKDSIMVVVDRFSKMAHFIPCSKTYDASQVARLYFSEIVRLHGVLKTITSDRDVKFVSHFWRTLWKRLVAKLQFSTSHHPQTDGQTEVTNRSLGNLLRSLVGSNTKQWDIVLPQAEFAYNRSTHSSTRRSPFLVVYGRNPFTPLDLAPLPGLDSFSADGDAQAAQIKLLHEQVRDQITKHNLQYQARANKHRKRVVFQEGDLVWIFLRRERFPQGRFGKLQPRADGPFRVLKRINDNAYQIDLPGHYGVSATFNVADLAPYTADDEFEDDSGTSRFLEGEDDTDPILPEEDPPGLQLTGVQSG</sequence>
<feature type="compositionally biased region" description="Basic and acidic residues" evidence="1">
    <location>
        <begin position="20"/>
        <end position="31"/>
    </location>
</feature>
<dbReference type="Pfam" id="PF24626">
    <property type="entry name" value="SH3_Tf2-1"/>
    <property type="match status" value="1"/>
</dbReference>
<dbReference type="PANTHER" id="PTHR35046">
    <property type="entry name" value="ZINC KNUCKLE (CCHC-TYPE) FAMILY PROTEIN"/>
    <property type="match status" value="1"/>
</dbReference>
<proteinExistence type="predicted"/>
<dbReference type="AlphaFoldDB" id="A0A5N6PRN4"/>
<dbReference type="SUPFAM" id="SSF53098">
    <property type="entry name" value="Ribonuclease H-like"/>
    <property type="match status" value="1"/>
</dbReference>
<feature type="compositionally biased region" description="Acidic residues" evidence="1">
    <location>
        <begin position="369"/>
        <end position="382"/>
    </location>
</feature>
<dbReference type="Proteomes" id="UP000326396">
    <property type="component" value="Linkage Group LG11"/>
</dbReference>
<dbReference type="GO" id="GO:0003676">
    <property type="term" value="F:nucleic acid binding"/>
    <property type="evidence" value="ECO:0007669"/>
    <property type="project" value="InterPro"/>
</dbReference>
<feature type="domain" description="Integrase catalytic" evidence="2">
    <location>
        <begin position="69"/>
        <end position="229"/>
    </location>
</feature>
<dbReference type="OrthoDB" id="1935586at2759"/>
<dbReference type="GO" id="GO:0015074">
    <property type="term" value="P:DNA integration"/>
    <property type="evidence" value="ECO:0007669"/>
    <property type="project" value="InterPro"/>
</dbReference>
<dbReference type="Gene3D" id="3.30.420.10">
    <property type="entry name" value="Ribonuclease H-like superfamily/Ribonuclease H"/>
    <property type="match status" value="1"/>
</dbReference>
<dbReference type="InterPro" id="IPR036397">
    <property type="entry name" value="RNaseH_sf"/>
</dbReference>
<reference evidence="3 4" key="1">
    <citation type="submission" date="2019-05" db="EMBL/GenBank/DDBJ databases">
        <title>Mikania micrantha, genome provides insights into the molecular mechanism of rapid growth.</title>
        <authorList>
            <person name="Liu B."/>
        </authorList>
    </citation>
    <scope>NUCLEOTIDE SEQUENCE [LARGE SCALE GENOMIC DNA]</scope>
    <source>
        <strain evidence="3">NLD-2019</strain>
        <tissue evidence="3">Leaf</tissue>
    </source>
</reference>
<dbReference type="PANTHER" id="PTHR35046:SF26">
    <property type="entry name" value="RNA-DIRECTED DNA POLYMERASE"/>
    <property type="match status" value="1"/>
</dbReference>
<dbReference type="EMBL" id="SZYD01000003">
    <property type="protein sequence ID" value="KAD6796222.1"/>
    <property type="molecule type" value="Genomic_DNA"/>
</dbReference>
<organism evidence="3 4">
    <name type="scientific">Mikania micrantha</name>
    <name type="common">bitter vine</name>
    <dbReference type="NCBI Taxonomy" id="192012"/>
    <lineage>
        <taxon>Eukaryota</taxon>
        <taxon>Viridiplantae</taxon>
        <taxon>Streptophyta</taxon>
        <taxon>Embryophyta</taxon>
        <taxon>Tracheophyta</taxon>
        <taxon>Spermatophyta</taxon>
        <taxon>Magnoliopsida</taxon>
        <taxon>eudicotyledons</taxon>
        <taxon>Gunneridae</taxon>
        <taxon>Pentapetalae</taxon>
        <taxon>asterids</taxon>
        <taxon>campanulids</taxon>
        <taxon>Asterales</taxon>
        <taxon>Asteraceae</taxon>
        <taxon>Asteroideae</taxon>
        <taxon>Heliantheae alliance</taxon>
        <taxon>Eupatorieae</taxon>
        <taxon>Mikania</taxon>
    </lineage>
</organism>
<dbReference type="InterPro" id="IPR012337">
    <property type="entry name" value="RNaseH-like_sf"/>
</dbReference>
<name>A0A5N6PRN4_9ASTR</name>
<feature type="region of interest" description="Disordered" evidence="1">
    <location>
        <begin position="1"/>
        <end position="31"/>
    </location>
</feature>
<dbReference type="InterPro" id="IPR056924">
    <property type="entry name" value="SH3_Tf2-1"/>
</dbReference>
<feature type="region of interest" description="Disordered" evidence="1">
    <location>
        <begin position="354"/>
        <end position="393"/>
    </location>
</feature>
<gene>
    <name evidence="3" type="ORF">E3N88_07118</name>
</gene>
<evidence type="ECO:0000313" key="4">
    <source>
        <dbReference type="Proteomes" id="UP000326396"/>
    </source>
</evidence>
<accession>A0A5N6PRN4</accession>
<evidence type="ECO:0000256" key="1">
    <source>
        <dbReference type="SAM" id="MobiDB-lite"/>
    </source>
</evidence>
<evidence type="ECO:0000259" key="2">
    <source>
        <dbReference type="PROSITE" id="PS50994"/>
    </source>
</evidence>